<reference evidence="1" key="1">
    <citation type="submission" date="2020-04" db="EMBL/GenBank/DDBJ databases">
        <authorList>
            <person name="Zhang T."/>
        </authorList>
    </citation>
    <scope>NUCLEOTIDE SEQUENCE</scope>
    <source>
        <strain evidence="1">HKST-UBA80</strain>
    </source>
</reference>
<protein>
    <submittedName>
        <fullName evidence="1">Uncharacterized protein</fullName>
    </submittedName>
</protein>
<gene>
    <name evidence="1" type="ORF">KDA10_03510</name>
</gene>
<proteinExistence type="predicted"/>
<evidence type="ECO:0000313" key="1">
    <source>
        <dbReference type="EMBL" id="MCA9302396.1"/>
    </source>
</evidence>
<name>A0A955E1I5_UNCKA</name>
<accession>A0A955E1I5</accession>
<sequence>NLNGYPEDTSLTLCWDDDFSEYTSVYAELLSGTVGSYTLTPLAYNSINYGGNSNGFDSASSQLGYDSCFDVNSGSDPLSLRIRIFGSDATIAIIPSSSTDLPAQGVLIESVGEVAGTYKKVAVIRKDAFMGPEFSYVLFSTSENSPLSN</sequence>
<dbReference type="AlphaFoldDB" id="A0A955E1I5"/>
<dbReference type="EMBL" id="JAGQNY010000015">
    <property type="protein sequence ID" value="MCA9302396.1"/>
    <property type="molecule type" value="Genomic_DNA"/>
</dbReference>
<evidence type="ECO:0000313" key="2">
    <source>
        <dbReference type="Proteomes" id="UP000714817"/>
    </source>
</evidence>
<reference evidence="1" key="2">
    <citation type="journal article" date="2021" name="Microbiome">
        <title>Successional dynamics and alternative stable states in a saline activated sludge microbial community over 9 years.</title>
        <authorList>
            <person name="Wang Y."/>
            <person name="Ye J."/>
            <person name="Ju F."/>
            <person name="Liu L."/>
            <person name="Boyd J.A."/>
            <person name="Deng Y."/>
            <person name="Parks D.H."/>
            <person name="Jiang X."/>
            <person name="Yin X."/>
            <person name="Woodcroft B.J."/>
            <person name="Tyson G.W."/>
            <person name="Hugenholtz P."/>
            <person name="Polz M.F."/>
            <person name="Zhang T."/>
        </authorList>
    </citation>
    <scope>NUCLEOTIDE SEQUENCE</scope>
    <source>
        <strain evidence="1">HKST-UBA80</strain>
    </source>
</reference>
<organism evidence="1 2">
    <name type="scientific">candidate division WWE3 bacterium</name>
    <dbReference type="NCBI Taxonomy" id="2053526"/>
    <lineage>
        <taxon>Bacteria</taxon>
        <taxon>Katanobacteria</taxon>
    </lineage>
</organism>
<dbReference type="Proteomes" id="UP000714817">
    <property type="component" value="Unassembled WGS sequence"/>
</dbReference>
<feature type="non-terminal residue" evidence="1">
    <location>
        <position position="1"/>
    </location>
</feature>
<comment type="caution">
    <text evidence="1">The sequence shown here is derived from an EMBL/GenBank/DDBJ whole genome shotgun (WGS) entry which is preliminary data.</text>
</comment>